<gene>
    <name evidence="2" type="ORF">N0K80_02415</name>
</gene>
<dbReference type="Pfam" id="PF01521">
    <property type="entry name" value="Fe-S_biosyn"/>
    <property type="match status" value="1"/>
</dbReference>
<dbReference type="SUPFAM" id="SSF89360">
    <property type="entry name" value="HesB-like domain"/>
    <property type="match status" value="1"/>
</dbReference>
<protein>
    <submittedName>
        <fullName evidence="2">Iron-sulfur cluster biosynthesis family protein</fullName>
    </submittedName>
</protein>
<evidence type="ECO:0000313" key="3">
    <source>
        <dbReference type="Proteomes" id="UP001081467"/>
    </source>
</evidence>
<sequence>MYLKASEDAKKKIMKLVGDDSDILLDFDDGVGALSKAGTCSLDSSFRLLIVNNQNDSEAYDEIIESDLGPVRVKGYSKTYMDENMQLLINERFNTLSLHGDNSGLLTGTVKLENFAKN</sequence>
<evidence type="ECO:0000259" key="1">
    <source>
        <dbReference type="Pfam" id="PF01521"/>
    </source>
</evidence>
<keyword evidence="3" id="KW-1185">Reference proteome</keyword>
<feature type="domain" description="Core" evidence="1">
    <location>
        <begin position="1"/>
        <end position="113"/>
    </location>
</feature>
<dbReference type="InterPro" id="IPR000361">
    <property type="entry name" value="ATAP_core_dom"/>
</dbReference>
<dbReference type="RefSeq" id="WP_269023665.1">
    <property type="nucleotide sequence ID" value="NZ_JANXKW010000001.1"/>
</dbReference>
<dbReference type="EMBL" id="JANXLI010000001">
    <property type="protein sequence ID" value="MCZ2491001.1"/>
    <property type="molecule type" value="Genomic_DNA"/>
</dbReference>
<organism evidence="2 3">
    <name type="scientific">Dellaglioa carnosa</name>
    <dbReference type="NCBI Taxonomy" id="2995136"/>
    <lineage>
        <taxon>Bacteria</taxon>
        <taxon>Bacillati</taxon>
        <taxon>Bacillota</taxon>
        <taxon>Bacilli</taxon>
        <taxon>Lactobacillales</taxon>
        <taxon>Lactobacillaceae</taxon>
        <taxon>Dellaglioa</taxon>
    </lineage>
</organism>
<evidence type="ECO:0000313" key="2">
    <source>
        <dbReference type="EMBL" id="MCZ2491001.1"/>
    </source>
</evidence>
<comment type="caution">
    <text evidence="2">The sequence shown here is derived from an EMBL/GenBank/DDBJ whole genome shotgun (WGS) entry which is preliminary data.</text>
</comment>
<dbReference type="InterPro" id="IPR035903">
    <property type="entry name" value="HesB-like_dom_sf"/>
</dbReference>
<reference evidence="2" key="1">
    <citation type="submission" date="2022-09" db="EMBL/GenBank/DDBJ databases">
        <title>Diversity of Dellaglioa algida.</title>
        <authorList>
            <person name="Matthias E."/>
            <person name="Werum V."/>
        </authorList>
    </citation>
    <scope>NUCLEOTIDE SEQUENCE</scope>
    <source>
        <strain evidence="2">TMW 2.2523</strain>
    </source>
</reference>
<dbReference type="Proteomes" id="UP001081467">
    <property type="component" value="Unassembled WGS sequence"/>
</dbReference>
<accession>A0ABT4JLZ1</accession>
<proteinExistence type="predicted"/>
<dbReference type="Gene3D" id="2.60.300.12">
    <property type="entry name" value="HesB-like domain"/>
    <property type="match status" value="1"/>
</dbReference>
<name>A0ABT4JLZ1_9LACO</name>